<dbReference type="RefSeq" id="WP_182843283.1">
    <property type="nucleotide sequence ID" value="NZ_BAAALP010000039.1"/>
</dbReference>
<dbReference type="EMBL" id="JACJIA010000003">
    <property type="protein sequence ID" value="MBA8950865.1"/>
    <property type="molecule type" value="Genomic_DNA"/>
</dbReference>
<feature type="domain" description="STAS" evidence="1">
    <location>
        <begin position="23"/>
        <end position="103"/>
    </location>
</feature>
<gene>
    <name evidence="2" type="ORF">HNR61_002496</name>
</gene>
<dbReference type="Pfam" id="PF13466">
    <property type="entry name" value="STAS_2"/>
    <property type="match status" value="1"/>
</dbReference>
<proteinExistence type="predicted"/>
<sequence length="124" mass="13429">MSEAPPPPLNLTLTRRDPRTLRVRLDGDLDYLTSGRFLATVLPPLEDEAGLAVLELDCAGLGLCDSAGLAALLMVRRRATAASVGLRLDHRPDRLDHLLELTGTLRHLTGRPAPAQPRTEPGRP</sequence>
<evidence type="ECO:0000313" key="2">
    <source>
        <dbReference type="EMBL" id="MBA8950865.1"/>
    </source>
</evidence>
<name>A0A7W3LMP6_ACTNM</name>
<evidence type="ECO:0000259" key="1">
    <source>
        <dbReference type="PROSITE" id="PS50801"/>
    </source>
</evidence>
<comment type="caution">
    <text evidence="2">The sequence shown here is derived from an EMBL/GenBank/DDBJ whole genome shotgun (WGS) entry which is preliminary data.</text>
</comment>
<organism evidence="2 3">
    <name type="scientific">Actinomadura namibiensis</name>
    <dbReference type="NCBI Taxonomy" id="182080"/>
    <lineage>
        <taxon>Bacteria</taxon>
        <taxon>Bacillati</taxon>
        <taxon>Actinomycetota</taxon>
        <taxon>Actinomycetes</taxon>
        <taxon>Streptosporangiales</taxon>
        <taxon>Thermomonosporaceae</taxon>
        <taxon>Actinomadura</taxon>
    </lineage>
</organism>
<dbReference type="PROSITE" id="PS50801">
    <property type="entry name" value="STAS"/>
    <property type="match status" value="1"/>
</dbReference>
<dbReference type="AlphaFoldDB" id="A0A7W3LMP6"/>
<dbReference type="CDD" id="cd07043">
    <property type="entry name" value="STAS_anti-anti-sigma_factors"/>
    <property type="match status" value="1"/>
</dbReference>
<dbReference type="Proteomes" id="UP000572680">
    <property type="component" value="Unassembled WGS sequence"/>
</dbReference>
<dbReference type="InterPro" id="IPR036513">
    <property type="entry name" value="STAS_dom_sf"/>
</dbReference>
<protein>
    <submittedName>
        <fullName evidence="2">Anti-anti-sigma factor</fullName>
    </submittedName>
</protein>
<accession>A0A7W3LMP6</accession>
<dbReference type="SUPFAM" id="SSF52091">
    <property type="entry name" value="SpoIIaa-like"/>
    <property type="match status" value="1"/>
</dbReference>
<dbReference type="Gene3D" id="3.30.750.24">
    <property type="entry name" value="STAS domain"/>
    <property type="match status" value="1"/>
</dbReference>
<evidence type="ECO:0000313" key="3">
    <source>
        <dbReference type="Proteomes" id="UP000572680"/>
    </source>
</evidence>
<dbReference type="InterPro" id="IPR002645">
    <property type="entry name" value="STAS_dom"/>
</dbReference>
<keyword evidence="3" id="KW-1185">Reference proteome</keyword>
<dbReference type="InterPro" id="IPR058548">
    <property type="entry name" value="MlaB-like_STAS"/>
</dbReference>
<reference evidence="2 3" key="1">
    <citation type="submission" date="2020-08" db="EMBL/GenBank/DDBJ databases">
        <title>Genomic Encyclopedia of Type Strains, Phase IV (KMG-IV): sequencing the most valuable type-strain genomes for metagenomic binning, comparative biology and taxonomic classification.</title>
        <authorList>
            <person name="Goeker M."/>
        </authorList>
    </citation>
    <scope>NUCLEOTIDE SEQUENCE [LARGE SCALE GENOMIC DNA]</scope>
    <source>
        <strain evidence="2 3">DSM 44197</strain>
    </source>
</reference>